<dbReference type="EMBL" id="VSRR010033198">
    <property type="protein sequence ID" value="MPC71611.1"/>
    <property type="molecule type" value="Genomic_DNA"/>
</dbReference>
<sequence length="83" mass="8878">MRICQVMSVCDNDLSSSSNSSSSSSSSGSGGGSVRFPLFPPASSPLLSLTQDCSLLNLFLHIFHRLPVIPHADTPQFNSICRH</sequence>
<proteinExistence type="predicted"/>
<evidence type="ECO:0000313" key="3">
    <source>
        <dbReference type="Proteomes" id="UP000324222"/>
    </source>
</evidence>
<evidence type="ECO:0000256" key="1">
    <source>
        <dbReference type="SAM" id="MobiDB-lite"/>
    </source>
</evidence>
<gene>
    <name evidence="2" type="ORF">E2C01_065895</name>
</gene>
<name>A0A5B7HFS1_PORTR</name>
<reference evidence="2 3" key="1">
    <citation type="submission" date="2019-05" db="EMBL/GenBank/DDBJ databases">
        <title>Another draft genome of Portunus trituberculatus and its Hox gene families provides insights of decapod evolution.</title>
        <authorList>
            <person name="Jeong J.-H."/>
            <person name="Song I."/>
            <person name="Kim S."/>
            <person name="Choi T."/>
            <person name="Kim D."/>
            <person name="Ryu S."/>
            <person name="Kim W."/>
        </authorList>
    </citation>
    <scope>NUCLEOTIDE SEQUENCE [LARGE SCALE GENOMIC DNA]</scope>
    <source>
        <tissue evidence="2">Muscle</tissue>
    </source>
</reference>
<keyword evidence="3" id="KW-1185">Reference proteome</keyword>
<feature type="compositionally biased region" description="Low complexity" evidence="1">
    <location>
        <begin position="15"/>
        <end position="27"/>
    </location>
</feature>
<feature type="region of interest" description="Disordered" evidence="1">
    <location>
        <begin position="12"/>
        <end position="32"/>
    </location>
</feature>
<accession>A0A5B7HFS1</accession>
<organism evidence="2 3">
    <name type="scientific">Portunus trituberculatus</name>
    <name type="common">Swimming crab</name>
    <name type="synonym">Neptunus trituberculatus</name>
    <dbReference type="NCBI Taxonomy" id="210409"/>
    <lineage>
        <taxon>Eukaryota</taxon>
        <taxon>Metazoa</taxon>
        <taxon>Ecdysozoa</taxon>
        <taxon>Arthropoda</taxon>
        <taxon>Crustacea</taxon>
        <taxon>Multicrustacea</taxon>
        <taxon>Malacostraca</taxon>
        <taxon>Eumalacostraca</taxon>
        <taxon>Eucarida</taxon>
        <taxon>Decapoda</taxon>
        <taxon>Pleocyemata</taxon>
        <taxon>Brachyura</taxon>
        <taxon>Eubrachyura</taxon>
        <taxon>Portunoidea</taxon>
        <taxon>Portunidae</taxon>
        <taxon>Portuninae</taxon>
        <taxon>Portunus</taxon>
    </lineage>
</organism>
<dbReference type="Proteomes" id="UP000324222">
    <property type="component" value="Unassembled WGS sequence"/>
</dbReference>
<dbReference type="AlphaFoldDB" id="A0A5B7HFS1"/>
<comment type="caution">
    <text evidence="2">The sequence shown here is derived from an EMBL/GenBank/DDBJ whole genome shotgun (WGS) entry which is preliminary data.</text>
</comment>
<evidence type="ECO:0000313" key="2">
    <source>
        <dbReference type="EMBL" id="MPC71611.1"/>
    </source>
</evidence>
<protein>
    <submittedName>
        <fullName evidence="2">Uncharacterized protein</fullName>
    </submittedName>
</protein>